<accession>C9LI35</accession>
<sequence length="75" mass="9267">MTILPLKLRKPQQPIVWRQQTIVWWEQTIVWWQQTIVWWEQTKIIRHKTIHLLAFVPYYLPAAFCEECCQSLRNC</sequence>
<dbReference type="STRING" id="626522.GCWU000325_01891"/>
<comment type="caution">
    <text evidence="1">The sequence shown here is derived from an EMBL/GenBank/DDBJ whole genome shotgun (WGS) entry which is preliminary data.</text>
</comment>
<dbReference type="Proteomes" id="UP000003460">
    <property type="component" value="Unassembled WGS sequence"/>
</dbReference>
<proteinExistence type="predicted"/>
<evidence type="ECO:0000313" key="1">
    <source>
        <dbReference type="EMBL" id="EEX71151.1"/>
    </source>
</evidence>
<dbReference type="EMBL" id="ACIJ02000022">
    <property type="protein sequence ID" value="EEX71151.1"/>
    <property type="molecule type" value="Genomic_DNA"/>
</dbReference>
<protein>
    <submittedName>
        <fullName evidence="1">Uncharacterized protein</fullName>
    </submittedName>
</protein>
<name>C9LI35_9BACT</name>
<reference evidence="1" key="1">
    <citation type="submission" date="2009-09" db="EMBL/GenBank/DDBJ databases">
        <authorList>
            <person name="Weinstock G."/>
            <person name="Sodergren E."/>
            <person name="Clifton S."/>
            <person name="Fulton L."/>
            <person name="Fulton B."/>
            <person name="Courtney L."/>
            <person name="Fronick C."/>
            <person name="Harrison M."/>
            <person name="Strong C."/>
            <person name="Farmer C."/>
            <person name="Delahaunty K."/>
            <person name="Markovic C."/>
            <person name="Hall O."/>
            <person name="Minx P."/>
            <person name="Tomlinson C."/>
            <person name="Mitreva M."/>
            <person name="Nelson J."/>
            <person name="Hou S."/>
            <person name="Wollam A."/>
            <person name="Pepin K.H."/>
            <person name="Johnson M."/>
            <person name="Bhonagiri V."/>
            <person name="Nash W.E."/>
            <person name="Warren W."/>
            <person name="Chinwalla A."/>
            <person name="Mardis E.R."/>
            <person name="Wilson R.K."/>
        </authorList>
    </citation>
    <scope>NUCLEOTIDE SEQUENCE [LARGE SCALE GENOMIC DNA]</scope>
    <source>
        <strain evidence="1">ATCC 51259</strain>
    </source>
</reference>
<gene>
    <name evidence="1" type="ORF">GCWU000325_01891</name>
</gene>
<keyword evidence="2" id="KW-1185">Reference proteome</keyword>
<dbReference type="HOGENOM" id="CLU_2668071_0_0_10"/>
<evidence type="ECO:0000313" key="2">
    <source>
        <dbReference type="Proteomes" id="UP000003460"/>
    </source>
</evidence>
<organism evidence="1 2">
    <name type="scientific">Alloprevotella tannerae ATCC 51259</name>
    <dbReference type="NCBI Taxonomy" id="626522"/>
    <lineage>
        <taxon>Bacteria</taxon>
        <taxon>Pseudomonadati</taxon>
        <taxon>Bacteroidota</taxon>
        <taxon>Bacteroidia</taxon>
        <taxon>Bacteroidales</taxon>
        <taxon>Prevotellaceae</taxon>
        <taxon>Alloprevotella</taxon>
    </lineage>
</organism>
<dbReference type="AlphaFoldDB" id="C9LI35"/>